<evidence type="ECO:0000313" key="3">
    <source>
        <dbReference type="Proteomes" id="UP000225889"/>
    </source>
</evidence>
<dbReference type="InterPro" id="IPR014867">
    <property type="entry name" value="Spore_coat_CotH_CotH2/3/7"/>
</dbReference>
<comment type="caution">
    <text evidence="2">The sequence shown here is derived from an EMBL/GenBank/DDBJ whole genome shotgun (WGS) entry which is preliminary data.</text>
</comment>
<reference evidence="2 3" key="2">
    <citation type="submission" date="2017-10" db="EMBL/GenBank/DDBJ databases">
        <authorList>
            <person name="Banno H."/>
            <person name="Chua N.-H."/>
        </authorList>
    </citation>
    <scope>NUCLEOTIDE SEQUENCE [LARGE SCALE GENOMIC DNA]</scope>
    <source>
        <strain evidence="2 3">JK626</strain>
    </source>
</reference>
<feature type="transmembrane region" description="Helical" evidence="1">
    <location>
        <begin position="7"/>
        <end position="25"/>
    </location>
</feature>
<sequence>MTKKKLTSIVIIGISLIIAAVVLVTHKSDIAVTHSADLYIDDAAYESIVTSRMPSELPLTINISFDGQSLIYDSDTNSFYYSVVENSDTAFCPEVLTDEGLTVSLHGPEISPEIIAANQPIELVIYNKESFSIANLVCTTLPVMNVAIDEATVAEQGLDDTFDIISYTGSSIYVFDNRADFDDVSRTTISDAKIRRHGQSTAGYPLKGYRFSLLSDKNDFEGEKRKENLLGLRKDDDWVLSASYRDYEKVRNVFSMNLWYESCTDHNEWRVNNSTQYKYIELFFNGHYHGLYALCYRIDAKELGTGEGESTFKKKDWTMSEYDLDLTYEEYPDGSGGAYVLPGYSIKDGDAADYNTLLQLYINMNYSPDPNVVRMTTDMDNAIDLWLLYKLTQAVDNVYGGNVKNMYVTIKNSDQGIEGHELLFTPWDMDQTWRYVSEAAEGQYSRPDYDLPLEWGTVYRLIAIGDSTINSEIKERYQELRADAWSDENILAMLDEYEADIYGSGAFARTQAKYMAGSYNDPSVGLSEFKSYVLARLACMDAYIGAL</sequence>
<protein>
    <recommendedName>
        <fullName evidence="4">CotH protein</fullName>
    </recommendedName>
</protein>
<evidence type="ECO:0008006" key="4">
    <source>
        <dbReference type="Google" id="ProtNLM"/>
    </source>
</evidence>
<gene>
    <name evidence="2" type="ORF">CSX01_02625</name>
</gene>
<evidence type="ECO:0000256" key="1">
    <source>
        <dbReference type="SAM" id="Phobius"/>
    </source>
</evidence>
<keyword evidence="1" id="KW-1133">Transmembrane helix</keyword>
<keyword evidence="1" id="KW-0472">Membrane</keyword>
<organism evidence="2 3">
    <name type="scientific">Pseudobutyrivibrio ruminis</name>
    <dbReference type="NCBI Taxonomy" id="46206"/>
    <lineage>
        <taxon>Bacteria</taxon>
        <taxon>Bacillati</taxon>
        <taxon>Bacillota</taxon>
        <taxon>Clostridia</taxon>
        <taxon>Lachnospirales</taxon>
        <taxon>Lachnospiraceae</taxon>
        <taxon>Pseudobutyrivibrio</taxon>
    </lineage>
</organism>
<dbReference type="AlphaFoldDB" id="A0A2G3DXA0"/>
<reference evidence="2 3" key="1">
    <citation type="submission" date="2017-10" db="EMBL/GenBank/DDBJ databases">
        <title>Resolving the taxonomy of Roseburia spp., Eubacterium rectale and Agathobacter spp. through phylogenomic analysis.</title>
        <authorList>
            <person name="Sheridan P.O."/>
            <person name="Walker A.W."/>
            <person name="Duncan S.H."/>
            <person name="Scott K.P."/>
            <person name="Toole P.W.O."/>
            <person name="Luis P."/>
            <person name="Flint H.J."/>
        </authorList>
    </citation>
    <scope>NUCLEOTIDE SEQUENCE [LARGE SCALE GENOMIC DNA]</scope>
    <source>
        <strain evidence="2 3">JK626</strain>
    </source>
</reference>
<evidence type="ECO:0000313" key="2">
    <source>
        <dbReference type="EMBL" id="PHU35513.1"/>
    </source>
</evidence>
<dbReference type="Proteomes" id="UP000225889">
    <property type="component" value="Unassembled WGS sequence"/>
</dbReference>
<dbReference type="RefSeq" id="WP_099391338.1">
    <property type="nucleotide sequence ID" value="NZ_PDYF01000008.1"/>
</dbReference>
<dbReference type="Pfam" id="PF08757">
    <property type="entry name" value="CotH"/>
    <property type="match status" value="1"/>
</dbReference>
<name>A0A2G3DXA0_9FIRM</name>
<keyword evidence="1" id="KW-0812">Transmembrane</keyword>
<dbReference type="EMBL" id="PDYF01000008">
    <property type="protein sequence ID" value="PHU35513.1"/>
    <property type="molecule type" value="Genomic_DNA"/>
</dbReference>
<proteinExistence type="predicted"/>
<accession>A0A2G3DXA0</accession>